<sequence>MQTLKSTDEEIEARYANFVVYINSHTDLHLQFKNSGVLILLFWVILWRYSDPLHHLQNITRRFHGRRDNQAAQPLASRLNYFVECDKLGWTSTFFNKISTAIFAMYCNENKSSLPVNFQNNKWELFSITFEILDEQVICTFAVDMRYLITEY</sequence>
<protein>
    <submittedName>
        <fullName evidence="1">Uncharacterized protein</fullName>
    </submittedName>
</protein>
<dbReference type="VEuPathDB" id="VectorBase:GPAI024596"/>
<dbReference type="EnsemblMetazoa" id="GPAI024596-RA">
    <property type="protein sequence ID" value="GPAI024596-PA"/>
    <property type="gene ID" value="GPAI024596"/>
</dbReference>
<reference evidence="2" key="1">
    <citation type="submission" date="2014-03" db="EMBL/GenBank/DDBJ databases">
        <authorList>
            <person name="Aksoy S."/>
            <person name="Warren W."/>
            <person name="Wilson R.K."/>
        </authorList>
    </citation>
    <scope>NUCLEOTIDE SEQUENCE [LARGE SCALE GENOMIC DNA]</scope>
    <source>
        <strain evidence="2">IAEA</strain>
    </source>
</reference>
<evidence type="ECO:0000313" key="2">
    <source>
        <dbReference type="Proteomes" id="UP000092445"/>
    </source>
</evidence>
<keyword evidence="2" id="KW-1185">Reference proteome</keyword>
<dbReference type="AlphaFoldDB" id="A0A1A9ZTN5"/>
<name>A0A1A9ZTN5_GLOPL</name>
<organism evidence="1 2">
    <name type="scientific">Glossina pallidipes</name>
    <name type="common">Tsetse fly</name>
    <dbReference type="NCBI Taxonomy" id="7398"/>
    <lineage>
        <taxon>Eukaryota</taxon>
        <taxon>Metazoa</taxon>
        <taxon>Ecdysozoa</taxon>
        <taxon>Arthropoda</taxon>
        <taxon>Hexapoda</taxon>
        <taxon>Insecta</taxon>
        <taxon>Pterygota</taxon>
        <taxon>Neoptera</taxon>
        <taxon>Endopterygota</taxon>
        <taxon>Diptera</taxon>
        <taxon>Brachycera</taxon>
        <taxon>Muscomorpha</taxon>
        <taxon>Hippoboscoidea</taxon>
        <taxon>Glossinidae</taxon>
        <taxon>Glossina</taxon>
    </lineage>
</organism>
<evidence type="ECO:0000313" key="1">
    <source>
        <dbReference type="EnsemblMetazoa" id="GPAI024596-PA"/>
    </source>
</evidence>
<accession>A0A1A9ZTN5</accession>
<proteinExistence type="predicted"/>
<reference evidence="1" key="2">
    <citation type="submission" date="2020-05" db="UniProtKB">
        <authorList>
            <consortium name="EnsemblMetazoa"/>
        </authorList>
    </citation>
    <scope>IDENTIFICATION</scope>
    <source>
        <strain evidence="1">IAEA</strain>
    </source>
</reference>
<dbReference type="Proteomes" id="UP000092445">
    <property type="component" value="Unassembled WGS sequence"/>
</dbReference>